<dbReference type="STRING" id="314607.KB13_415"/>
<protein>
    <submittedName>
        <fullName evidence="6">Molybdenum ABC transporter, ATP-binding protein</fullName>
        <ecNumber evidence="6">3.6.3.29</ecNumber>
    </submittedName>
</protein>
<dbReference type="InterPro" id="IPR017871">
    <property type="entry name" value="ABC_transporter-like_CS"/>
</dbReference>
<dbReference type="PROSITE" id="PS00211">
    <property type="entry name" value="ABC_TRANSPORTER_1"/>
    <property type="match status" value="1"/>
</dbReference>
<dbReference type="InterPro" id="IPR050093">
    <property type="entry name" value="ABC_SmlMolc_Importer"/>
</dbReference>
<dbReference type="InterPro" id="IPR003593">
    <property type="entry name" value="AAA+_ATPase"/>
</dbReference>
<evidence type="ECO:0000313" key="7">
    <source>
        <dbReference type="Proteomes" id="UP000004188"/>
    </source>
</evidence>
<feature type="domain" description="ABC transporter" evidence="5">
    <location>
        <begin position="1"/>
        <end position="193"/>
    </location>
</feature>
<dbReference type="SUPFAM" id="SSF52540">
    <property type="entry name" value="P-loop containing nucleoside triphosphate hydrolases"/>
    <property type="match status" value="1"/>
</dbReference>
<dbReference type="InterPro" id="IPR027417">
    <property type="entry name" value="P-loop_NTPase"/>
</dbReference>
<evidence type="ECO:0000259" key="5">
    <source>
        <dbReference type="PROSITE" id="PS50893"/>
    </source>
</evidence>
<dbReference type="EMBL" id="DS995299">
    <property type="protein sequence ID" value="EDZ64283.1"/>
    <property type="molecule type" value="Genomic_DNA"/>
</dbReference>
<dbReference type="InterPro" id="IPR003439">
    <property type="entry name" value="ABC_transporter-like_ATP-bd"/>
</dbReference>
<gene>
    <name evidence="6" type="primary">modC</name>
    <name evidence="6" type="ORF">KB13_415</name>
</gene>
<keyword evidence="7" id="KW-1185">Reference proteome</keyword>
<organism evidence="6 7">
    <name type="scientific">beta proteobacterium KB13</name>
    <dbReference type="NCBI Taxonomy" id="314607"/>
    <lineage>
        <taxon>Bacteria</taxon>
        <taxon>Pseudomonadati</taxon>
        <taxon>Pseudomonadota</taxon>
        <taxon>Betaproteobacteria</taxon>
        <taxon>Nitrosomonadales</taxon>
        <taxon>OM43 clade</taxon>
    </lineage>
</organism>
<accession>B6BWJ6</accession>
<name>B6BWJ6_9PROT</name>
<dbReference type="Gene3D" id="3.40.50.300">
    <property type="entry name" value="P-loop containing nucleotide triphosphate hydrolases"/>
    <property type="match status" value="1"/>
</dbReference>
<dbReference type="Pfam" id="PF00005">
    <property type="entry name" value="ABC_tran"/>
    <property type="match status" value="1"/>
</dbReference>
<evidence type="ECO:0000256" key="2">
    <source>
        <dbReference type="ARBA" id="ARBA00022475"/>
    </source>
</evidence>
<reference evidence="7" key="1">
    <citation type="journal article" date="2012" name="Stand. Genomic Sci.">
        <title>Genome sequence of strain HIMB624, a cultured representative from the OM43 clade of marine Betaproteobacteria.</title>
        <authorList>
            <person name="Huggett M.J."/>
            <person name="Hayakawa D.H."/>
            <person name="Rappe M.S."/>
        </authorList>
    </citation>
    <scope>NUCLEOTIDE SEQUENCE [LARGE SCALE GENOMIC DNA]</scope>
    <source>
        <strain evidence="7">KB13</strain>
    </source>
</reference>
<keyword evidence="4 6" id="KW-0067">ATP-binding</keyword>
<dbReference type="PANTHER" id="PTHR42781:SF4">
    <property type="entry name" value="SPERMIDINE_PUTRESCINE IMPORT ATP-BINDING PROTEIN POTA"/>
    <property type="match status" value="1"/>
</dbReference>
<keyword evidence="1" id="KW-0813">Transport</keyword>
<evidence type="ECO:0000313" key="6">
    <source>
        <dbReference type="EMBL" id="EDZ64283.1"/>
    </source>
</evidence>
<keyword evidence="2" id="KW-1003">Cell membrane</keyword>
<proteinExistence type="predicted"/>
<dbReference type="AlphaFoldDB" id="B6BWJ6"/>
<evidence type="ECO:0000256" key="1">
    <source>
        <dbReference type="ARBA" id="ARBA00022448"/>
    </source>
</evidence>
<dbReference type="GO" id="GO:0005524">
    <property type="term" value="F:ATP binding"/>
    <property type="evidence" value="ECO:0007669"/>
    <property type="project" value="UniProtKB-KW"/>
</dbReference>
<evidence type="ECO:0000256" key="4">
    <source>
        <dbReference type="ARBA" id="ARBA00022840"/>
    </source>
</evidence>
<keyword evidence="3" id="KW-0547">Nucleotide-binding</keyword>
<dbReference type="PANTHER" id="PTHR42781">
    <property type="entry name" value="SPERMIDINE/PUTRESCINE IMPORT ATP-BINDING PROTEIN POTA"/>
    <property type="match status" value="1"/>
</dbReference>
<dbReference type="Proteomes" id="UP000004188">
    <property type="component" value="Unassembled WGS sequence"/>
</dbReference>
<sequence length="195" mass="21958">MQINVKTKSQIVCLHGHSGVGKTTILNIIAGIREPHHGLIDIAGRRLFDENEGINIAPQFRDVGYIFQDLRLFSHLSVKDNITFGALKHNNYDAIIDLMDIDELLHKNIRSLSGGESQKVSIARALVKNPKILLIDESFHAIDKQYRDQLFKKLHNHIIKNQIVTILVSHQLSDAKKYSAEIIKIKKEKGVVIGG</sequence>
<keyword evidence="6" id="KW-0378">Hydrolase</keyword>
<evidence type="ECO:0000256" key="3">
    <source>
        <dbReference type="ARBA" id="ARBA00022741"/>
    </source>
</evidence>
<dbReference type="eggNOG" id="COG3842">
    <property type="taxonomic scope" value="Bacteria"/>
</dbReference>
<dbReference type="PROSITE" id="PS50893">
    <property type="entry name" value="ABC_TRANSPORTER_2"/>
    <property type="match status" value="1"/>
</dbReference>
<dbReference type="HOGENOM" id="CLU_000604_1_22_4"/>
<dbReference type="EC" id="3.6.3.29" evidence="6"/>
<keyword evidence="2" id="KW-0472">Membrane</keyword>
<dbReference type="SMART" id="SM00382">
    <property type="entry name" value="AAA"/>
    <property type="match status" value="1"/>
</dbReference>
<dbReference type="GO" id="GO:0016887">
    <property type="term" value="F:ATP hydrolysis activity"/>
    <property type="evidence" value="ECO:0007669"/>
    <property type="project" value="InterPro"/>
</dbReference>